<proteinExistence type="predicted"/>
<dbReference type="Gene3D" id="4.10.240.10">
    <property type="entry name" value="Zn(2)-C6 fungal-type DNA-binding domain"/>
    <property type="match status" value="1"/>
</dbReference>
<dbReference type="PROSITE" id="PS50048">
    <property type="entry name" value="ZN2_CY6_FUNGAL_2"/>
    <property type="match status" value="1"/>
</dbReference>
<dbReference type="PROSITE" id="PS00463">
    <property type="entry name" value="ZN2_CY6_FUNGAL_1"/>
    <property type="match status" value="1"/>
</dbReference>
<dbReference type="Pfam" id="PF00172">
    <property type="entry name" value="Zn_clus"/>
    <property type="match status" value="1"/>
</dbReference>
<dbReference type="OrthoDB" id="3172332at2759"/>
<protein>
    <recommendedName>
        <fullName evidence="7">Zn(2)-C6 fungal-type domain-containing protein</fullName>
    </recommendedName>
</protein>
<accession>A0A6A6HIB2</accession>
<evidence type="ECO:0000256" key="4">
    <source>
        <dbReference type="ARBA" id="ARBA00023125"/>
    </source>
</evidence>
<evidence type="ECO:0000313" key="8">
    <source>
        <dbReference type="EMBL" id="KAF2237836.1"/>
    </source>
</evidence>
<dbReference type="CDD" id="cd12148">
    <property type="entry name" value="fungal_TF_MHR"/>
    <property type="match status" value="1"/>
</dbReference>
<dbReference type="SUPFAM" id="SSF57701">
    <property type="entry name" value="Zn2/Cys6 DNA-binding domain"/>
    <property type="match status" value="1"/>
</dbReference>
<evidence type="ECO:0000256" key="5">
    <source>
        <dbReference type="ARBA" id="ARBA00023163"/>
    </source>
</evidence>
<dbReference type="GO" id="GO:0008270">
    <property type="term" value="F:zinc ion binding"/>
    <property type="evidence" value="ECO:0007669"/>
    <property type="project" value="InterPro"/>
</dbReference>
<evidence type="ECO:0000256" key="2">
    <source>
        <dbReference type="ARBA" id="ARBA00022833"/>
    </source>
</evidence>
<dbReference type="Pfam" id="PF11951">
    <property type="entry name" value="Fungal_trans_2"/>
    <property type="match status" value="1"/>
</dbReference>
<dbReference type="GO" id="GO:0003677">
    <property type="term" value="F:DNA binding"/>
    <property type="evidence" value="ECO:0007669"/>
    <property type="project" value="UniProtKB-KW"/>
</dbReference>
<evidence type="ECO:0000256" key="6">
    <source>
        <dbReference type="ARBA" id="ARBA00023242"/>
    </source>
</evidence>
<keyword evidence="5" id="KW-0804">Transcription</keyword>
<organism evidence="8 9">
    <name type="scientific">Viridothelium virens</name>
    <name type="common">Speckled blister lichen</name>
    <name type="synonym">Trypethelium virens</name>
    <dbReference type="NCBI Taxonomy" id="1048519"/>
    <lineage>
        <taxon>Eukaryota</taxon>
        <taxon>Fungi</taxon>
        <taxon>Dikarya</taxon>
        <taxon>Ascomycota</taxon>
        <taxon>Pezizomycotina</taxon>
        <taxon>Dothideomycetes</taxon>
        <taxon>Dothideomycetes incertae sedis</taxon>
        <taxon>Trypetheliales</taxon>
        <taxon>Trypetheliaceae</taxon>
        <taxon>Viridothelium</taxon>
    </lineage>
</organism>
<dbReference type="PANTHER" id="PTHR36206">
    <property type="entry name" value="ASPERCRYPTIN BIOSYNTHESIS CLUSTER-SPECIFIC TRANSCRIPTION REGULATOR ATNN-RELATED"/>
    <property type="match status" value="1"/>
</dbReference>
<dbReference type="CDD" id="cd00067">
    <property type="entry name" value="GAL4"/>
    <property type="match status" value="1"/>
</dbReference>
<dbReference type="InterPro" id="IPR036864">
    <property type="entry name" value="Zn2-C6_fun-type_DNA-bd_sf"/>
</dbReference>
<keyword evidence="2" id="KW-0862">Zinc</keyword>
<keyword evidence="4" id="KW-0238">DNA-binding</keyword>
<dbReference type="GO" id="GO:0000981">
    <property type="term" value="F:DNA-binding transcription factor activity, RNA polymerase II-specific"/>
    <property type="evidence" value="ECO:0007669"/>
    <property type="project" value="InterPro"/>
</dbReference>
<name>A0A6A6HIB2_VIRVR</name>
<evidence type="ECO:0000313" key="9">
    <source>
        <dbReference type="Proteomes" id="UP000800092"/>
    </source>
</evidence>
<dbReference type="InterPro" id="IPR021858">
    <property type="entry name" value="Fun_TF"/>
</dbReference>
<dbReference type="InterPro" id="IPR052360">
    <property type="entry name" value="Transcr_Regulatory_Proteins"/>
</dbReference>
<evidence type="ECO:0000256" key="3">
    <source>
        <dbReference type="ARBA" id="ARBA00023015"/>
    </source>
</evidence>
<keyword evidence="1" id="KW-0479">Metal-binding</keyword>
<dbReference type="InterPro" id="IPR001138">
    <property type="entry name" value="Zn2Cys6_DnaBD"/>
</dbReference>
<dbReference type="SMART" id="SM00066">
    <property type="entry name" value="GAL4"/>
    <property type="match status" value="1"/>
</dbReference>
<evidence type="ECO:0000259" key="7">
    <source>
        <dbReference type="PROSITE" id="PS50048"/>
    </source>
</evidence>
<dbReference type="AlphaFoldDB" id="A0A6A6HIB2"/>
<gene>
    <name evidence="8" type="ORF">EV356DRAFT_520347</name>
</gene>
<keyword evidence="9" id="KW-1185">Reference proteome</keyword>
<keyword evidence="3" id="KW-0805">Transcription regulation</keyword>
<dbReference type="Proteomes" id="UP000800092">
    <property type="component" value="Unassembled WGS sequence"/>
</dbReference>
<feature type="domain" description="Zn(2)-C6 fungal-type" evidence="7">
    <location>
        <begin position="11"/>
        <end position="39"/>
    </location>
</feature>
<sequence length="551" mass="61710">MRRFTMRSRTGCKTCKTRRVKCDEAKPACKRCTNTGRRCDGYDQVQSARYSLNAGAAKSSRASSISPTQASTDAPLLLRSPRFGGDLDRDEKRALAFYQECTSSKTTEVVNDDFWGTIVLQFSLLEPAIRHGLLALSALHEQSVSGGSGAKGLRKSDRFAFRQYSLAIVGAKNLVGRVNSAANSTEFLKVLVMSAILTCYDNIVGNYERAQTHLRSAMKLIRYKNPAGFCSSSTSTQGDASVHRINEMMAVKNTLLQLDFQAMTFSDASAPYPHLIQGQDDIEDLPEEFQDQNSAPEALSSIISLFRFMFHISVQAKATPISPSNLEHRKITLTARFTRWATFYAPLLTPIPRTPPSDIENANAILLVQIYYHTSITLLNPIFSPSEYSWDTHIKTFMTVLALSERLVASTFPSSSPIVQTESSKSAWNPFTFNIGLTIPLFLLAFRCRHPLLRRRAMELLSVRDRREGMWRSRAAAEVAKRIIALEEEGIENMVKSERDIGEEKRVRAVFTKVVLDEEETGGEGKVWVRALKMPWGEEGECVGQEFLVWI</sequence>
<keyword evidence="6" id="KW-0539">Nucleus</keyword>
<evidence type="ECO:0000256" key="1">
    <source>
        <dbReference type="ARBA" id="ARBA00022723"/>
    </source>
</evidence>
<reference evidence="8" key="1">
    <citation type="journal article" date="2020" name="Stud. Mycol.">
        <title>101 Dothideomycetes genomes: a test case for predicting lifestyles and emergence of pathogens.</title>
        <authorList>
            <person name="Haridas S."/>
            <person name="Albert R."/>
            <person name="Binder M."/>
            <person name="Bloem J."/>
            <person name="Labutti K."/>
            <person name="Salamov A."/>
            <person name="Andreopoulos B."/>
            <person name="Baker S."/>
            <person name="Barry K."/>
            <person name="Bills G."/>
            <person name="Bluhm B."/>
            <person name="Cannon C."/>
            <person name="Castanera R."/>
            <person name="Culley D."/>
            <person name="Daum C."/>
            <person name="Ezra D."/>
            <person name="Gonzalez J."/>
            <person name="Henrissat B."/>
            <person name="Kuo A."/>
            <person name="Liang C."/>
            <person name="Lipzen A."/>
            <person name="Lutzoni F."/>
            <person name="Magnuson J."/>
            <person name="Mondo S."/>
            <person name="Nolan M."/>
            <person name="Ohm R."/>
            <person name="Pangilinan J."/>
            <person name="Park H.-J."/>
            <person name="Ramirez L."/>
            <person name="Alfaro M."/>
            <person name="Sun H."/>
            <person name="Tritt A."/>
            <person name="Yoshinaga Y."/>
            <person name="Zwiers L.-H."/>
            <person name="Turgeon B."/>
            <person name="Goodwin S."/>
            <person name="Spatafora J."/>
            <person name="Crous P."/>
            <person name="Grigoriev I."/>
        </authorList>
    </citation>
    <scope>NUCLEOTIDE SEQUENCE</scope>
    <source>
        <strain evidence="8">Tuck. ex Michener</strain>
    </source>
</reference>
<dbReference type="PANTHER" id="PTHR36206:SF12">
    <property type="entry name" value="ASPERCRYPTIN BIOSYNTHESIS CLUSTER-SPECIFIC TRANSCRIPTION REGULATOR ATNN-RELATED"/>
    <property type="match status" value="1"/>
</dbReference>
<dbReference type="EMBL" id="ML991778">
    <property type="protein sequence ID" value="KAF2237836.1"/>
    <property type="molecule type" value="Genomic_DNA"/>
</dbReference>